<evidence type="ECO:0000313" key="4">
    <source>
        <dbReference type="Proteomes" id="UP000176547"/>
    </source>
</evidence>
<accession>A0A1F5NAF6</accession>
<comment type="similarity">
    <text evidence="1">Belongs to the UPF0213 family.</text>
</comment>
<dbReference type="InterPro" id="IPR000305">
    <property type="entry name" value="GIY-YIG_endonuc"/>
</dbReference>
<dbReference type="EMBL" id="MFEG01000047">
    <property type="protein sequence ID" value="OGE74646.1"/>
    <property type="molecule type" value="Genomic_DNA"/>
</dbReference>
<dbReference type="Pfam" id="PF01541">
    <property type="entry name" value="GIY-YIG"/>
    <property type="match status" value="1"/>
</dbReference>
<reference evidence="3 4" key="1">
    <citation type="journal article" date="2016" name="Nat. Commun.">
        <title>Thousands of microbial genomes shed light on interconnected biogeochemical processes in an aquifer system.</title>
        <authorList>
            <person name="Anantharaman K."/>
            <person name="Brown C.T."/>
            <person name="Hug L.A."/>
            <person name="Sharon I."/>
            <person name="Castelle C.J."/>
            <person name="Probst A.J."/>
            <person name="Thomas B.C."/>
            <person name="Singh A."/>
            <person name="Wilkins M.J."/>
            <person name="Karaoz U."/>
            <person name="Brodie E.L."/>
            <person name="Williams K.H."/>
            <person name="Hubbard S.S."/>
            <person name="Banfield J.F."/>
        </authorList>
    </citation>
    <scope>NUCLEOTIDE SEQUENCE [LARGE SCALE GENOMIC DNA]</scope>
</reference>
<evidence type="ECO:0000256" key="1">
    <source>
        <dbReference type="ARBA" id="ARBA00007435"/>
    </source>
</evidence>
<comment type="caution">
    <text evidence="3">The sequence shown here is derived from an EMBL/GenBank/DDBJ whole genome shotgun (WGS) entry which is preliminary data.</text>
</comment>
<dbReference type="Proteomes" id="UP000176547">
    <property type="component" value="Unassembled WGS sequence"/>
</dbReference>
<dbReference type="SUPFAM" id="SSF82771">
    <property type="entry name" value="GIY-YIG endonuclease"/>
    <property type="match status" value="1"/>
</dbReference>
<dbReference type="InterPro" id="IPR050190">
    <property type="entry name" value="UPF0213_domain"/>
</dbReference>
<evidence type="ECO:0000313" key="3">
    <source>
        <dbReference type="EMBL" id="OGE74646.1"/>
    </source>
</evidence>
<dbReference type="PROSITE" id="PS50164">
    <property type="entry name" value="GIY_YIG"/>
    <property type="match status" value="1"/>
</dbReference>
<proteinExistence type="inferred from homology"/>
<dbReference type="PANTHER" id="PTHR34477">
    <property type="entry name" value="UPF0213 PROTEIN YHBQ"/>
    <property type="match status" value="1"/>
</dbReference>
<evidence type="ECO:0000259" key="2">
    <source>
        <dbReference type="PROSITE" id="PS50164"/>
    </source>
</evidence>
<gene>
    <name evidence="3" type="ORF">A3K06_02945</name>
</gene>
<feature type="domain" description="GIY-YIG" evidence="2">
    <location>
        <begin position="17"/>
        <end position="93"/>
    </location>
</feature>
<dbReference type="PANTHER" id="PTHR34477:SF1">
    <property type="entry name" value="UPF0213 PROTEIN YHBQ"/>
    <property type="match status" value="1"/>
</dbReference>
<dbReference type="InterPro" id="IPR035901">
    <property type="entry name" value="GIY-YIG_endonuc_sf"/>
</dbReference>
<dbReference type="CDD" id="cd10449">
    <property type="entry name" value="GIY-YIG_SLX1_like"/>
    <property type="match status" value="1"/>
</dbReference>
<organism evidence="3 4">
    <name type="scientific">Candidatus Doudnabacteria bacterium RIFCSPHIGHO2_01_52_17</name>
    <dbReference type="NCBI Taxonomy" id="1817820"/>
    <lineage>
        <taxon>Bacteria</taxon>
        <taxon>Candidatus Doudnaibacteriota</taxon>
    </lineage>
</organism>
<dbReference type="Gene3D" id="3.40.1440.10">
    <property type="entry name" value="GIY-YIG endonuclease"/>
    <property type="match status" value="1"/>
</dbReference>
<sequence>MGKLVIVESPTKVPILPKFYCYILKSLKSGKYYIGCANSYLQRLNQHNAGLVQSTKSDKPWQVVHCERFASLKEARRREQQIKKWKSRKAIETLFKI</sequence>
<dbReference type="AlphaFoldDB" id="A0A1F5NAF6"/>
<name>A0A1F5NAF6_9BACT</name>
<protein>
    <recommendedName>
        <fullName evidence="2">GIY-YIG domain-containing protein</fullName>
    </recommendedName>
</protein>